<dbReference type="OrthoDB" id="886962at2"/>
<gene>
    <name evidence="1" type="ORF">BEN49_05845</name>
</gene>
<evidence type="ECO:0000313" key="2">
    <source>
        <dbReference type="Proteomes" id="UP000177506"/>
    </source>
</evidence>
<dbReference type="EMBL" id="MDZA01000099">
    <property type="protein sequence ID" value="OGX91001.1"/>
    <property type="molecule type" value="Genomic_DNA"/>
</dbReference>
<proteinExistence type="predicted"/>
<dbReference type="AlphaFoldDB" id="A0A1G1TJD9"/>
<organism evidence="1 2">
    <name type="scientific">Hymenobacter coccineus</name>
    <dbReference type="NCBI Taxonomy" id="1908235"/>
    <lineage>
        <taxon>Bacteria</taxon>
        <taxon>Pseudomonadati</taxon>
        <taxon>Bacteroidota</taxon>
        <taxon>Cytophagia</taxon>
        <taxon>Cytophagales</taxon>
        <taxon>Hymenobacteraceae</taxon>
        <taxon>Hymenobacter</taxon>
    </lineage>
</organism>
<keyword evidence="2" id="KW-1185">Reference proteome</keyword>
<dbReference type="Proteomes" id="UP000177506">
    <property type="component" value="Unassembled WGS sequence"/>
</dbReference>
<evidence type="ECO:0000313" key="1">
    <source>
        <dbReference type="EMBL" id="OGX91001.1"/>
    </source>
</evidence>
<evidence type="ECO:0008006" key="3">
    <source>
        <dbReference type="Google" id="ProtNLM"/>
    </source>
</evidence>
<reference evidence="1 2" key="1">
    <citation type="submission" date="2016-08" db="EMBL/GenBank/DDBJ databases">
        <title>Hymenobacter coccineus sp. nov., Hymenobacter lapidarius sp. nov. and Hymenobacter glacialis sp. nov., isolated from Antarctic soil.</title>
        <authorList>
            <person name="Sedlacek I."/>
            <person name="Kralova S."/>
            <person name="Kyrova K."/>
            <person name="Maslanova I."/>
            <person name="Stankova E."/>
            <person name="Vrbovska V."/>
            <person name="Nemec M."/>
            <person name="Bartak M."/>
            <person name="Svec P."/>
            <person name="Busse H.-J."/>
            <person name="Pantucek R."/>
        </authorList>
    </citation>
    <scope>NUCLEOTIDE SEQUENCE [LARGE SCALE GENOMIC DNA]</scope>
    <source>
        <strain evidence="1 2">CCM 8649</strain>
    </source>
</reference>
<protein>
    <recommendedName>
        <fullName evidence="3">Antitoxin VbhA domain-containing protein</fullName>
    </recommendedName>
</protein>
<name>A0A1G1TJD9_9BACT</name>
<sequence length="66" mass="7202">MAYDPRFGPNAQTPAARAWVLQQMQAVIPALRTRVTAHAQGLYDRYVAGELSWAEVRGTLDEASAG</sequence>
<dbReference type="RefSeq" id="WP_070742426.1">
    <property type="nucleotide sequence ID" value="NZ_MDZA01000099.1"/>
</dbReference>
<comment type="caution">
    <text evidence="1">The sequence shown here is derived from an EMBL/GenBank/DDBJ whole genome shotgun (WGS) entry which is preliminary data.</text>
</comment>
<accession>A0A1G1TJD9</accession>